<dbReference type="GO" id="GO:0005829">
    <property type="term" value="C:cytosol"/>
    <property type="evidence" value="ECO:0007669"/>
    <property type="project" value="TreeGrafter"/>
</dbReference>
<dbReference type="Pfam" id="PF01648">
    <property type="entry name" value="ACPS"/>
    <property type="match status" value="1"/>
</dbReference>
<dbReference type="eggNOG" id="COG2091">
    <property type="taxonomic scope" value="Bacteria"/>
</dbReference>
<dbReference type="OrthoDB" id="9808281at2"/>
<organism evidence="5 6">
    <name type="scientific">Rhodothermus marinus (strain ATCC 43812 / DSM 4252 / R-10)</name>
    <name type="common">Rhodothermus obamensis</name>
    <dbReference type="NCBI Taxonomy" id="518766"/>
    <lineage>
        <taxon>Bacteria</taxon>
        <taxon>Pseudomonadati</taxon>
        <taxon>Rhodothermota</taxon>
        <taxon>Rhodothermia</taxon>
        <taxon>Rhodothermales</taxon>
        <taxon>Rhodothermaceae</taxon>
        <taxon>Rhodothermus</taxon>
    </lineage>
</organism>
<feature type="domain" description="4'-phosphopantetheinyl transferase" evidence="3">
    <location>
        <begin position="104"/>
        <end position="198"/>
    </location>
</feature>
<evidence type="ECO:0000259" key="3">
    <source>
        <dbReference type="Pfam" id="PF01648"/>
    </source>
</evidence>
<sequence length="208" mass="23868">MELPESISWHWLRYDLSCEPRWRSWLSEDEHRRLAGFRRVQRRRAFLLGRAAARQLLAERLGVTPERVPLVARPDEPPQVPGTGLFVSIAHADEVALAAVAPHPIGADLERIRPRPPELYRYVLHPDEYSLLRHFGDDPGRAVIWCWAFKEAVLKGLGVGLRCSPRRLRLALETATCGRVLLEDGTSWQVWASERDGYVRALAWPENR</sequence>
<evidence type="ECO:0000259" key="4">
    <source>
        <dbReference type="Pfam" id="PF17837"/>
    </source>
</evidence>
<dbReference type="GO" id="GO:0000287">
    <property type="term" value="F:magnesium ion binding"/>
    <property type="evidence" value="ECO:0007669"/>
    <property type="project" value="InterPro"/>
</dbReference>
<evidence type="ECO:0000313" key="6">
    <source>
        <dbReference type="Proteomes" id="UP000002221"/>
    </source>
</evidence>
<protein>
    <submittedName>
        <fullName evidence="5">4'-phosphopantetheinyl transferase</fullName>
    </submittedName>
</protein>
<dbReference type="InterPro" id="IPR008278">
    <property type="entry name" value="4-PPantetheinyl_Trfase_dom"/>
</dbReference>
<keyword evidence="2 5" id="KW-0808">Transferase</keyword>
<dbReference type="EMBL" id="CP001807">
    <property type="protein sequence ID" value="ACY47815.1"/>
    <property type="molecule type" value="Genomic_DNA"/>
</dbReference>
<dbReference type="AlphaFoldDB" id="D0MH30"/>
<dbReference type="STRING" id="518766.Rmar_0921"/>
<dbReference type="GO" id="GO:0019878">
    <property type="term" value="P:lysine biosynthetic process via aminoadipic acid"/>
    <property type="evidence" value="ECO:0007669"/>
    <property type="project" value="TreeGrafter"/>
</dbReference>
<feature type="domain" description="4'-phosphopantetheinyl transferase N-terminal" evidence="4">
    <location>
        <begin position="41"/>
        <end position="101"/>
    </location>
</feature>
<evidence type="ECO:0000256" key="2">
    <source>
        <dbReference type="ARBA" id="ARBA00022679"/>
    </source>
</evidence>
<dbReference type="PANTHER" id="PTHR12215:SF10">
    <property type="entry name" value="L-AMINOADIPATE-SEMIALDEHYDE DEHYDROGENASE-PHOSPHOPANTETHEINYL TRANSFERASE"/>
    <property type="match status" value="1"/>
</dbReference>
<keyword evidence="6" id="KW-1185">Reference proteome</keyword>
<dbReference type="InterPro" id="IPR037143">
    <property type="entry name" value="4-PPantetheinyl_Trfase_dom_sf"/>
</dbReference>
<evidence type="ECO:0000256" key="1">
    <source>
        <dbReference type="ARBA" id="ARBA00010990"/>
    </source>
</evidence>
<comment type="similarity">
    <text evidence="1">Belongs to the P-Pant transferase superfamily. Gsp/Sfp/HetI/AcpT family.</text>
</comment>
<dbReference type="PANTHER" id="PTHR12215">
    <property type="entry name" value="PHOSPHOPANTETHEINE TRANSFERASE"/>
    <property type="match status" value="1"/>
</dbReference>
<dbReference type="InterPro" id="IPR041354">
    <property type="entry name" value="4PPT_N"/>
</dbReference>
<accession>D0MH30</accession>
<gene>
    <name evidence="5" type="ordered locus">Rmar_0921</name>
</gene>
<dbReference type="SUPFAM" id="SSF56214">
    <property type="entry name" value="4'-phosphopantetheinyl transferase"/>
    <property type="match status" value="2"/>
</dbReference>
<reference evidence="5 6" key="1">
    <citation type="journal article" date="2009" name="Stand. Genomic Sci.">
        <title>Complete genome sequence of Rhodothermus marinus type strain (R-10).</title>
        <authorList>
            <person name="Nolan M."/>
            <person name="Tindall B.J."/>
            <person name="Pomrenke H."/>
            <person name="Lapidus A."/>
            <person name="Copeland A."/>
            <person name="Glavina Del Rio T."/>
            <person name="Lucas S."/>
            <person name="Chen F."/>
            <person name="Tice H."/>
            <person name="Cheng J.F."/>
            <person name="Saunders E."/>
            <person name="Han C."/>
            <person name="Bruce D."/>
            <person name="Goodwin L."/>
            <person name="Chain P."/>
            <person name="Pitluck S."/>
            <person name="Ovchinikova G."/>
            <person name="Pati A."/>
            <person name="Ivanova N."/>
            <person name="Mavromatis K."/>
            <person name="Chen A."/>
            <person name="Palaniappan K."/>
            <person name="Land M."/>
            <person name="Hauser L."/>
            <person name="Chang Y.J."/>
            <person name="Jeffries C.D."/>
            <person name="Brettin T."/>
            <person name="Goker M."/>
            <person name="Bristow J."/>
            <person name="Eisen J.A."/>
            <person name="Markowitz V."/>
            <person name="Hugenholtz P."/>
            <person name="Kyrpides N.C."/>
            <person name="Klenk H.P."/>
            <person name="Detter J.C."/>
        </authorList>
    </citation>
    <scope>NUCLEOTIDE SEQUENCE [LARGE SCALE GENOMIC DNA]</scope>
    <source>
        <strain evidence="6">ATCC 43812 / DSM 4252 / R-10</strain>
    </source>
</reference>
<dbReference type="InterPro" id="IPR050559">
    <property type="entry name" value="P-Pant_transferase_sf"/>
</dbReference>
<dbReference type="GO" id="GO:0008897">
    <property type="term" value="F:holo-[acyl-carrier-protein] synthase activity"/>
    <property type="evidence" value="ECO:0007669"/>
    <property type="project" value="InterPro"/>
</dbReference>
<proteinExistence type="inferred from homology"/>
<dbReference type="RefSeq" id="WP_012843427.1">
    <property type="nucleotide sequence ID" value="NC_013501.1"/>
</dbReference>
<dbReference type="HOGENOM" id="CLU_1320081_0_0_10"/>
<dbReference type="KEGG" id="rmr:Rmar_0921"/>
<dbReference type="Gene3D" id="3.90.470.20">
    <property type="entry name" value="4'-phosphopantetheinyl transferase domain"/>
    <property type="match status" value="1"/>
</dbReference>
<name>D0MH30_RHOM4</name>
<evidence type="ECO:0000313" key="5">
    <source>
        <dbReference type="EMBL" id="ACY47815.1"/>
    </source>
</evidence>
<dbReference type="Proteomes" id="UP000002221">
    <property type="component" value="Chromosome"/>
</dbReference>
<dbReference type="Pfam" id="PF17837">
    <property type="entry name" value="4PPT_N"/>
    <property type="match status" value="1"/>
</dbReference>